<evidence type="ECO:0000313" key="10">
    <source>
        <dbReference type="Proteomes" id="UP000292886"/>
    </source>
</evidence>
<feature type="domain" description="Membrane transport protein MMPL" evidence="8">
    <location>
        <begin position="593"/>
        <end position="910"/>
    </location>
</feature>
<reference evidence="10" key="1">
    <citation type="submission" date="2019-03" db="EMBL/GenBank/DDBJ databases">
        <title>Weissella sp. 26KH-42 Genome sequencing.</title>
        <authorList>
            <person name="Heo J."/>
            <person name="Kim S.-J."/>
            <person name="Kim J.-S."/>
            <person name="Hong S.-B."/>
            <person name="Kwon S.-W."/>
        </authorList>
    </citation>
    <scope>NUCLEOTIDE SEQUENCE [LARGE SCALE GENOMIC DNA]</scope>
    <source>
        <strain evidence="10">26KH-42</strain>
    </source>
</reference>
<keyword evidence="6 7" id="KW-0472">Membrane</keyword>
<feature type="transmembrane region" description="Helical" evidence="7">
    <location>
        <begin position="182"/>
        <end position="203"/>
    </location>
</feature>
<feature type="transmembrane region" description="Helical" evidence="7">
    <location>
        <begin position="881"/>
        <end position="906"/>
    </location>
</feature>
<proteinExistence type="inferred from homology"/>
<feature type="transmembrane region" description="Helical" evidence="7">
    <location>
        <begin position="810"/>
        <end position="832"/>
    </location>
</feature>
<feature type="domain" description="Membrane transport protein MMPL" evidence="8">
    <location>
        <begin position="64"/>
        <end position="366"/>
    </location>
</feature>
<evidence type="ECO:0000256" key="6">
    <source>
        <dbReference type="ARBA" id="ARBA00023136"/>
    </source>
</evidence>
<dbReference type="InterPro" id="IPR050545">
    <property type="entry name" value="Mycobact_MmpL"/>
</dbReference>
<evidence type="ECO:0000313" key="9">
    <source>
        <dbReference type="EMBL" id="QBO36293.1"/>
    </source>
</evidence>
<gene>
    <name evidence="9" type="ORF">EQG49_07365</name>
</gene>
<sequence>MKNGKIRWSILGLIWVVILGLVFFTMPSTKQAVSQNQTIKLPASYTTAQAQKIQSDWNSQTKNKHKIQGRQAIVVFNNGNKKLTKIQSDKIAKKVTNLNKQRKQYGIDTIVSAKTSEAAERELVATDGSTQLVQVTLQRNADVGKLNKALNISGLHVYLTGSSILNQTLAQEIRAGLQHTELIAIAIILVMLVLVFKSPIIPLTTLASVGISVAVSKWLVLKMVLAGWIPFSNFTFVLMVVVLYGIGTDYNILLYTNFKKQLETKPLAVAIKQTYRQAGRTMLLSGMAVFVGMASLAFAKFAPYQSVVGVALSILVLLTVLMTLTPAFMGLLGSKLFWPRRELKQKQTNSRVWGTLAKISINRPVATLIVVLGLFGGLALAPKQSVDYNTALEVSDHQPAKQGLMVIKKHYPAGMISPTTIYLASNQRLDTQANLQILDELTSKINHISGVQTVASVTQPYGQPVAELYIGNQLRAVSKNLSQANQGVADLQAGVDQTQTQLKQQDIARQVKAIDKLSDGSAKVAKGTKKVATSLNEANATVKKMAKYLKKHQKDLDEPQYALLSMYLETLQTKLGKDAPTMTDELVDKANALVAPINELSKGAQKVSAGNQELAAKVETLPGEQAKLQDQLDKSKTGLAGLKTGIKSLNGYLAELEKSPAGQTFYVPKTMMRNPKFQPALNNYLAPNRKTAKLLVILTVDASSPQAMKIFDQLQTITKGTLLGTPLAQTKIAMGGGTATTHDLRHISRADMQRTMLIMLIGIGIVLIFATQSLLQPVYILGLLLLIYRLTLVITNWLTSQVLGQTSLTWTTPFLVFVMLLSLGVDYSLFYLKHWHNNGWQLSGLAGGARTIGIVVEAAILILGATFAAMLPAGVMTLSQIALAIMTGLILLGILLPLVLPALLTLTYRKSKINSHEAETRIKD</sequence>
<evidence type="ECO:0000256" key="3">
    <source>
        <dbReference type="ARBA" id="ARBA00022475"/>
    </source>
</evidence>
<dbReference type="AlphaFoldDB" id="A0A4P6YUB4"/>
<evidence type="ECO:0000259" key="8">
    <source>
        <dbReference type="Pfam" id="PF03176"/>
    </source>
</evidence>
<keyword evidence="10" id="KW-1185">Reference proteome</keyword>
<dbReference type="EMBL" id="CP037940">
    <property type="protein sequence ID" value="QBO36293.1"/>
    <property type="molecule type" value="Genomic_DNA"/>
</dbReference>
<feature type="transmembrane region" description="Helical" evidence="7">
    <location>
        <begin position="308"/>
        <end position="338"/>
    </location>
</feature>
<dbReference type="RefSeq" id="WP_133363370.1">
    <property type="nucleotide sequence ID" value="NZ_CP037940.1"/>
</dbReference>
<feature type="transmembrane region" description="Helical" evidence="7">
    <location>
        <begin position="778"/>
        <end position="798"/>
    </location>
</feature>
<evidence type="ECO:0000256" key="2">
    <source>
        <dbReference type="ARBA" id="ARBA00010157"/>
    </source>
</evidence>
<organism evidence="9 10">
    <name type="scientific">Periweissella cryptocerci</name>
    <dbReference type="NCBI Taxonomy" id="2506420"/>
    <lineage>
        <taxon>Bacteria</taxon>
        <taxon>Bacillati</taxon>
        <taxon>Bacillota</taxon>
        <taxon>Bacilli</taxon>
        <taxon>Lactobacillales</taxon>
        <taxon>Lactobacillaceae</taxon>
        <taxon>Periweissella</taxon>
    </lineage>
</organism>
<feature type="transmembrane region" description="Helical" evidence="7">
    <location>
        <begin position="852"/>
        <end position="875"/>
    </location>
</feature>
<dbReference type="GO" id="GO:0005886">
    <property type="term" value="C:plasma membrane"/>
    <property type="evidence" value="ECO:0007669"/>
    <property type="project" value="UniProtKB-SubCell"/>
</dbReference>
<evidence type="ECO:0000256" key="4">
    <source>
        <dbReference type="ARBA" id="ARBA00022692"/>
    </source>
</evidence>
<protein>
    <submittedName>
        <fullName evidence="9">MMPL family transporter</fullName>
    </submittedName>
</protein>
<keyword evidence="4 7" id="KW-0812">Transmembrane</keyword>
<keyword evidence="3" id="KW-1003">Cell membrane</keyword>
<dbReference type="SUPFAM" id="SSF82866">
    <property type="entry name" value="Multidrug efflux transporter AcrB transmembrane domain"/>
    <property type="match status" value="2"/>
</dbReference>
<accession>A0A4P6YUB4</accession>
<comment type="subcellular location">
    <subcellularLocation>
        <location evidence="1">Cell membrane</location>
        <topology evidence="1">Multi-pass membrane protein</topology>
    </subcellularLocation>
</comment>
<evidence type="ECO:0000256" key="7">
    <source>
        <dbReference type="SAM" id="Phobius"/>
    </source>
</evidence>
<evidence type="ECO:0000256" key="5">
    <source>
        <dbReference type="ARBA" id="ARBA00022989"/>
    </source>
</evidence>
<dbReference type="PANTHER" id="PTHR33406:SF6">
    <property type="entry name" value="MEMBRANE PROTEIN YDGH-RELATED"/>
    <property type="match status" value="1"/>
</dbReference>
<keyword evidence="5 7" id="KW-1133">Transmembrane helix</keyword>
<evidence type="ECO:0000256" key="1">
    <source>
        <dbReference type="ARBA" id="ARBA00004651"/>
    </source>
</evidence>
<feature type="transmembrane region" description="Helical" evidence="7">
    <location>
        <begin position="282"/>
        <end position="302"/>
    </location>
</feature>
<name>A0A4P6YUB4_9LACO</name>
<dbReference type="PANTHER" id="PTHR33406">
    <property type="entry name" value="MEMBRANE PROTEIN MJ1562-RELATED"/>
    <property type="match status" value="1"/>
</dbReference>
<dbReference type="KEGG" id="wei:EQG49_07365"/>
<comment type="similarity">
    <text evidence="2">Belongs to the resistance-nodulation-cell division (RND) (TC 2.A.6) family. MmpL subfamily.</text>
</comment>
<feature type="transmembrane region" description="Helical" evidence="7">
    <location>
        <begin position="755"/>
        <end position="771"/>
    </location>
</feature>
<feature type="transmembrane region" description="Helical" evidence="7">
    <location>
        <begin position="223"/>
        <end position="246"/>
    </location>
</feature>
<feature type="transmembrane region" description="Helical" evidence="7">
    <location>
        <begin position="359"/>
        <end position="381"/>
    </location>
</feature>
<feature type="transmembrane region" description="Helical" evidence="7">
    <location>
        <begin position="6"/>
        <end position="26"/>
    </location>
</feature>
<dbReference type="Gene3D" id="1.20.1640.10">
    <property type="entry name" value="Multidrug efflux transporter AcrB transmembrane domain"/>
    <property type="match status" value="2"/>
</dbReference>
<dbReference type="Pfam" id="PF03176">
    <property type="entry name" value="MMPL"/>
    <property type="match status" value="2"/>
</dbReference>
<dbReference type="Proteomes" id="UP000292886">
    <property type="component" value="Chromosome"/>
</dbReference>
<dbReference type="InterPro" id="IPR004869">
    <property type="entry name" value="MMPL_dom"/>
</dbReference>
<dbReference type="OrthoDB" id="9782006at2"/>